<comment type="caution">
    <text evidence="2">The sequence shown here is derived from an EMBL/GenBank/DDBJ whole genome shotgun (WGS) entry which is preliminary data.</text>
</comment>
<evidence type="ECO:0000259" key="1">
    <source>
        <dbReference type="Pfam" id="PF01556"/>
    </source>
</evidence>
<gene>
    <name evidence="2" type="ORF">FHS25_007030</name>
</gene>
<dbReference type="Gene3D" id="2.60.260.20">
    <property type="entry name" value="Urease metallochaperone UreE, N-terminal domain"/>
    <property type="match status" value="1"/>
</dbReference>
<dbReference type="InterPro" id="IPR008971">
    <property type="entry name" value="HSP40/DnaJ_pept-bd"/>
</dbReference>
<protein>
    <submittedName>
        <fullName evidence="2">DnaJ-class molecular chaperone</fullName>
    </submittedName>
</protein>
<accession>A0ABR6GJN3</accession>
<name>A0ABR6GJN3_9HYPH</name>
<evidence type="ECO:0000313" key="2">
    <source>
        <dbReference type="EMBL" id="MBB3166513.1"/>
    </source>
</evidence>
<dbReference type="SUPFAM" id="SSF49493">
    <property type="entry name" value="HSP40/DnaJ peptide-binding domain"/>
    <property type="match status" value="1"/>
</dbReference>
<dbReference type="Proteomes" id="UP000542811">
    <property type="component" value="Unassembled WGS sequence"/>
</dbReference>
<evidence type="ECO:0000313" key="3">
    <source>
        <dbReference type="Proteomes" id="UP000542811"/>
    </source>
</evidence>
<proteinExistence type="predicted"/>
<organism evidence="2 3">
    <name type="scientific">Rhizobium laguerreae</name>
    <dbReference type="NCBI Taxonomy" id="1076926"/>
    <lineage>
        <taxon>Bacteria</taxon>
        <taxon>Pseudomonadati</taxon>
        <taxon>Pseudomonadota</taxon>
        <taxon>Alphaproteobacteria</taxon>
        <taxon>Hyphomicrobiales</taxon>
        <taxon>Rhizobiaceae</taxon>
        <taxon>Rhizobium/Agrobacterium group</taxon>
        <taxon>Rhizobium</taxon>
    </lineage>
</organism>
<dbReference type="EMBL" id="JACHXX010000018">
    <property type="protein sequence ID" value="MBB3166513.1"/>
    <property type="molecule type" value="Genomic_DNA"/>
</dbReference>
<dbReference type="InterPro" id="IPR002939">
    <property type="entry name" value="DnaJ_C"/>
</dbReference>
<reference evidence="2 3" key="1">
    <citation type="submission" date="2020-08" db="EMBL/GenBank/DDBJ databases">
        <title>Genomic Encyclopedia of Type Strains, Phase III (KMG-III): the genomes of soil and plant-associated and newly described type strains.</title>
        <authorList>
            <person name="Whitman W."/>
        </authorList>
    </citation>
    <scope>NUCLEOTIDE SEQUENCE [LARGE SCALE GENOMIC DNA]</scope>
    <source>
        <strain evidence="2 3">CECT 8280</strain>
    </source>
</reference>
<dbReference type="Pfam" id="PF01556">
    <property type="entry name" value="DnaJ_C"/>
    <property type="match status" value="1"/>
</dbReference>
<feature type="domain" description="Chaperone DnaJ C-terminal" evidence="1">
    <location>
        <begin position="15"/>
        <end position="92"/>
    </location>
</feature>
<sequence>MTSMPASLTSTPFVRHRFFTRDGDDMRLELPVPLSEAVLRGKVRVTTPSGAVDLALPPNSSSGKVLRIKGKGVPRGNGGAGDVYVTLKIVLPNGPDEELASFMKRW</sequence>
<keyword evidence="3" id="KW-1185">Reference proteome</keyword>
<dbReference type="CDD" id="cd10747">
    <property type="entry name" value="DnaJ_C"/>
    <property type="match status" value="1"/>
</dbReference>